<evidence type="ECO:0000256" key="4">
    <source>
        <dbReference type="ARBA" id="ARBA00023143"/>
    </source>
</evidence>
<reference evidence="8" key="1">
    <citation type="submission" date="2020-12" db="EMBL/GenBank/DDBJ databases">
        <title>Antibiotic resistance and phylogeny of Pseudomonas spp. isolated over three decades from chicken meat in the Norwegian food chain.</title>
        <authorList>
            <person name="Moen B."/>
        </authorList>
    </citation>
    <scope>NUCLEOTIDE SEQUENCE</scope>
    <source>
        <strain evidence="8">MF6762</strain>
    </source>
</reference>
<dbReference type="PANTHER" id="PTHR30435:SF12">
    <property type="entry name" value="FLAGELLAR BASAL BODY ROD PROTEIN FLGB"/>
    <property type="match status" value="1"/>
</dbReference>
<comment type="function">
    <text evidence="5 6">Structural component of flagellum, the bacterial motility apparatus. Part of the rod structure of flagellar basal body.</text>
</comment>
<evidence type="ECO:0000259" key="7">
    <source>
        <dbReference type="Pfam" id="PF00460"/>
    </source>
</evidence>
<dbReference type="Proteomes" id="UP000658390">
    <property type="component" value="Unassembled WGS sequence"/>
</dbReference>
<dbReference type="PIRSF" id="PIRSF002889">
    <property type="entry name" value="Rod_FlgB"/>
    <property type="match status" value="1"/>
</dbReference>
<comment type="subunit">
    <text evidence="6">The basal body constitutes a major portion of the flagellar organelle and consists of a number of rings mounted on a central rod.</text>
</comment>
<evidence type="ECO:0000256" key="1">
    <source>
        <dbReference type="ARBA" id="ARBA00004117"/>
    </source>
</evidence>
<keyword evidence="8" id="KW-0282">Flagellum</keyword>
<evidence type="ECO:0000256" key="2">
    <source>
        <dbReference type="ARBA" id="ARBA00009677"/>
    </source>
</evidence>
<evidence type="ECO:0000256" key="6">
    <source>
        <dbReference type="PIRNR" id="PIRNR002889"/>
    </source>
</evidence>
<dbReference type="InterPro" id="IPR019776">
    <property type="entry name" value="Flagellar_basal_body_rod_CS"/>
</dbReference>
<organism evidence="8 9">
    <name type="scientific">Pseudomonas psychrophila</name>
    <dbReference type="NCBI Taxonomy" id="122355"/>
    <lineage>
        <taxon>Bacteria</taxon>
        <taxon>Pseudomonadati</taxon>
        <taxon>Pseudomonadota</taxon>
        <taxon>Gammaproteobacteria</taxon>
        <taxon>Pseudomonadales</taxon>
        <taxon>Pseudomonadaceae</taxon>
        <taxon>Pseudomonas</taxon>
    </lineage>
</organism>
<dbReference type="GO" id="GO:0071978">
    <property type="term" value="P:bacterial-type flagellum-dependent swarming motility"/>
    <property type="evidence" value="ECO:0007669"/>
    <property type="project" value="TreeGrafter"/>
</dbReference>
<dbReference type="EMBL" id="JAEKCZ010000015">
    <property type="protein sequence ID" value="MBJ2258132.1"/>
    <property type="molecule type" value="Genomic_DNA"/>
</dbReference>
<evidence type="ECO:0000313" key="9">
    <source>
        <dbReference type="Proteomes" id="UP000658390"/>
    </source>
</evidence>
<evidence type="ECO:0000256" key="3">
    <source>
        <dbReference type="ARBA" id="ARBA00014376"/>
    </source>
</evidence>
<dbReference type="AlphaFoldDB" id="A0A8I1FTW2"/>
<gene>
    <name evidence="8" type="primary">flgB</name>
    <name evidence="8" type="ORF">JFT45_16610</name>
</gene>
<evidence type="ECO:0000313" key="8">
    <source>
        <dbReference type="EMBL" id="MBJ2258132.1"/>
    </source>
</evidence>
<keyword evidence="4 6" id="KW-0975">Bacterial flagellum</keyword>
<comment type="similarity">
    <text evidence="2 6">Belongs to the flagella basal body rod proteins family.</text>
</comment>
<dbReference type="GO" id="GO:0030694">
    <property type="term" value="C:bacterial-type flagellum basal body, rod"/>
    <property type="evidence" value="ECO:0007669"/>
    <property type="project" value="InterPro"/>
</dbReference>
<comment type="subcellular location">
    <subcellularLocation>
        <location evidence="1 6">Bacterial flagellum basal body</location>
    </subcellularLocation>
</comment>
<evidence type="ECO:0000256" key="5">
    <source>
        <dbReference type="ARBA" id="ARBA00024934"/>
    </source>
</evidence>
<dbReference type="PANTHER" id="PTHR30435">
    <property type="entry name" value="FLAGELLAR PROTEIN"/>
    <property type="match status" value="1"/>
</dbReference>
<dbReference type="PROSITE" id="PS00588">
    <property type="entry name" value="FLAGELLA_BB_ROD"/>
    <property type="match status" value="1"/>
</dbReference>
<keyword evidence="8" id="KW-0966">Cell projection</keyword>
<dbReference type="InterPro" id="IPR006300">
    <property type="entry name" value="FlgB"/>
</dbReference>
<dbReference type="InterPro" id="IPR001444">
    <property type="entry name" value="Flag_bb_rod_N"/>
</dbReference>
<dbReference type="Pfam" id="PF00460">
    <property type="entry name" value="Flg_bb_rod"/>
    <property type="match status" value="1"/>
</dbReference>
<comment type="caution">
    <text evidence="8">The sequence shown here is derived from an EMBL/GenBank/DDBJ whole genome shotgun (WGS) entry which is preliminary data.</text>
</comment>
<name>A0A8I1FTW2_9PSED</name>
<accession>A0A8I1FTW2</accession>
<proteinExistence type="inferred from homology"/>
<dbReference type="RefSeq" id="WP_198822461.1">
    <property type="nucleotide sequence ID" value="NZ_JAEKCZ010000015.1"/>
</dbReference>
<protein>
    <recommendedName>
        <fullName evidence="3 6">Flagellar basal body rod protein FlgB</fullName>
    </recommendedName>
</protein>
<feature type="domain" description="Flagellar basal body rod protein N-terminal" evidence="7">
    <location>
        <begin position="11"/>
        <end position="39"/>
    </location>
</feature>
<keyword evidence="8" id="KW-0969">Cilium</keyword>
<sequence>MSIRIDDALGVHTRALGLHMKRTEILAANLANEDTPGFKARDLDFAAEMGRNASSSGLSTQARLQYRVPAQPAQDGNTVELSVEQAAFAKSTSDYQTSLTFLNMKFRGLKQAIEGR</sequence>